<keyword evidence="4" id="KW-1185">Reference proteome</keyword>
<gene>
    <name evidence="3" type="ORF">N1F79_05425</name>
</gene>
<evidence type="ECO:0000259" key="2">
    <source>
        <dbReference type="Pfam" id="PF14219"/>
    </source>
</evidence>
<name>A0ABU7XQ10_9FLAO</name>
<evidence type="ECO:0000313" key="4">
    <source>
        <dbReference type="Proteomes" id="UP001337305"/>
    </source>
</evidence>
<sequence>MTLINDNSLRSKYTIIIFGIIAFIDITSIVLNLYQSEILKGYEINKYSDEDLELIDYAVMILGIIQFLTFITAIVLFIKWFRKAYGNLIRLGVNMDYTENSAVWGYFIPFVNWVKPVKTMKEIYLKTQQLIKDYNTNITVDQNTGFIVLWWVIYLINGFVANFATKQMNRADTIDAFIDANNAYIFSELIDLFAVGLAIHLVQKISKLELTLMETDTSMSLIDQIGNTSKT</sequence>
<evidence type="ECO:0000313" key="3">
    <source>
        <dbReference type="EMBL" id="MEF3832559.1"/>
    </source>
</evidence>
<keyword evidence="1" id="KW-0472">Membrane</keyword>
<comment type="caution">
    <text evidence="3">The sequence shown here is derived from an EMBL/GenBank/DDBJ whole genome shotgun (WGS) entry which is preliminary data.</text>
</comment>
<feature type="transmembrane region" description="Helical" evidence="1">
    <location>
        <begin position="54"/>
        <end position="78"/>
    </location>
</feature>
<feature type="domain" description="DUF4328" evidence="2">
    <location>
        <begin position="48"/>
        <end position="206"/>
    </location>
</feature>
<evidence type="ECO:0000256" key="1">
    <source>
        <dbReference type="SAM" id="Phobius"/>
    </source>
</evidence>
<dbReference type="InterPro" id="IPR025565">
    <property type="entry name" value="DUF4328"/>
</dbReference>
<reference evidence="3 4" key="1">
    <citation type="submission" date="2022-09" db="EMBL/GenBank/DDBJ databases">
        <title>Genome sequencing of Flavivirga sp. MEBiC05379.</title>
        <authorList>
            <person name="Oh H.-M."/>
            <person name="Kwon K.K."/>
            <person name="Park M.J."/>
            <person name="Yang S.-H."/>
        </authorList>
    </citation>
    <scope>NUCLEOTIDE SEQUENCE [LARGE SCALE GENOMIC DNA]</scope>
    <source>
        <strain evidence="3 4">MEBiC05379</strain>
    </source>
</reference>
<dbReference type="RefSeq" id="WP_303304936.1">
    <property type="nucleotide sequence ID" value="NZ_JAODOP010000004.1"/>
</dbReference>
<protein>
    <submittedName>
        <fullName evidence="3">DUF4328 domain-containing protein</fullName>
    </submittedName>
</protein>
<proteinExistence type="predicted"/>
<feature type="transmembrane region" description="Helical" evidence="1">
    <location>
        <begin position="184"/>
        <end position="202"/>
    </location>
</feature>
<organism evidence="3 4">
    <name type="scientific">Flavivirga spongiicola</name>
    <dbReference type="NCBI Taxonomy" id="421621"/>
    <lineage>
        <taxon>Bacteria</taxon>
        <taxon>Pseudomonadati</taxon>
        <taxon>Bacteroidota</taxon>
        <taxon>Flavobacteriia</taxon>
        <taxon>Flavobacteriales</taxon>
        <taxon>Flavobacteriaceae</taxon>
        <taxon>Flavivirga</taxon>
    </lineage>
</organism>
<dbReference type="Proteomes" id="UP001337305">
    <property type="component" value="Unassembled WGS sequence"/>
</dbReference>
<keyword evidence="1" id="KW-0812">Transmembrane</keyword>
<feature type="transmembrane region" description="Helical" evidence="1">
    <location>
        <begin position="12"/>
        <end position="34"/>
    </location>
</feature>
<keyword evidence="1" id="KW-1133">Transmembrane helix</keyword>
<feature type="transmembrane region" description="Helical" evidence="1">
    <location>
        <begin position="146"/>
        <end position="164"/>
    </location>
</feature>
<dbReference type="EMBL" id="JAODOP010000004">
    <property type="protein sequence ID" value="MEF3832559.1"/>
    <property type="molecule type" value="Genomic_DNA"/>
</dbReference>
<dbReference type="Pfam" id="PF14219">
    <property type="entry name" value="DUF4328"/>
    <property type="match status" value="1"/>
</dbReference>
<accession>A0ABU7XQ10</accession>